<dbReference type="PANTHER" id="PTHR37741:SF1">
    <property type="entry name" value="TRANSMEMBRANE PROTEIN"/>
    <property type="match status" value="1"/>
</dbReference>
<evidence type="ECO:0000313" key="5">
    <source>
        <dbReference type="Proteomes" id="UP001163823"/>
    </source>
</evidence>
<evidence type="ECO:0000313" key="4">
    <source>
        <dbReference type="EMBL" id="KAJ7971569.1"/>
    </source>
</evidence>
<organism evidence="4 5">
    <name type="scientific">Quillaja saponaria</name>
    <name type="common">Soap bark tree</name>
    <dbReference type="NCBI Taxonomy" id="32244"/>
    <lineage>
        <taxon>Eukaryota</taxon>
        <taxon>Viridiplantae</taxon>
        <taxon>Streptophyta</taxon>
        <taxon>Embryophyta</taxon>
        <taxon>Tracheophyta</taxon>
        <taxon>Spermatophyta</taxon>
        <taxon>Magnoliopsida</taxon>
        <taxon>eudicotyledons</taxon>
        <taxon>Gunneridae</taxon>
        <taxon>Pentapetalae</taxon>
        <taxon>rosids</taxon>
        <taxon>fabids</taxon>
        <taxon>Fabales</taxon>
        <taxon>Quillajaceae</taxon>
        <taxon>Quillaja</taxon>
    </lineage>
</organism>
<dbReference type="KEGG" id="qsa:O6P43_009582"/>
<dbReference type="AlphaFoldDB" id="A0AAD7PYJ4"/>
<keyword evidence="3" id="KW-0472">Membrane</keyword>
<proteinExistence type="predicted"/>
<feature type="region of interest" description="Disordered" evidence="2">
    <location>
        <begin position="1"/>
        <end position="33"/>
    </location>
</feature>
<keyword evidence="1" id="KW-0175">Coiled coil</keyword>
<evidence type="ECO:0000256" key="2">
    <source>
        <dbReference type="SAM" id="MobiDB-lite"/>
    </source>
</evidence>
<evidence type="ECO:0000256" key="3">
    <source>
        <dbReference type="SAM" id="Phobius"/>
    </source>
</evidence>
<evidence type="ECO:0000256" key="1">
    <source>
        <dbReference type="SAM" id="Coils"/>
    </source>
</evidence>
<dbReference type="EMBL" id="JARAOO010000004">
    <property type="protein sequence ID" value="KAJ7971569.1"/>
    <property type="molecule type" value="Genomic_DNA"/>
</dbReference>
<protein>
    <submittedName>
        <fullName evidence="4">Transmembrane protein</fullName>
    </submittedName>
</protein>
<feature type="coiled-coil region" evidence="1">
    <location>
        <begin position="38"/>
        <end position="67"/>
    </location>
</feature>
<comment type="caution">
    <text evidence="4">The sequence shown here is derived from an EMBL/GenBank/DDBJ whole genome shotgun (WGS) entry which is preliminary data.</text>
</comment>
<gene>
    <name evidence="4" type="ORF">O6P43_009582</name>
</gene>
<dbReference type="Proteomes" id="UP001163823">
    <property type="component" value="Chromosome 4"/>
</dbReference>
<name>A0AAD7PYJ4_QUISA</name>
<accession>A0AAD7PYJ4</accession>
<keyword evidence="5" id="KW-1185">Reference proteome</keyword>
<dbReference type="PANTHER" id="PTHR37741">
    <property type="entry name" value="TRANSMEMBRANE PROTEIN"/>
    <property type="match status" value="1"/>
</dbReference>
<keyword evidence="3" id="KW-1133">Transmembrane helix</keyword>
<reference evidence="4" key="1">
    <citation type="journal article" date="2023" name="Science">
        <title>Elucidation of the pathway for biosynthesis of saponin adjuvants from the soapbark tree.</title>
        <authorList>
            <person name="Reed J."/>
            <person name="Orme A."/>
            <person name="El-Demerdash A."/>
            <person name="Owen C."/>
            <person name="Martin L.B.B."/>
            <person name="Misra R.C."/>
            <person name="Kikuchi S."/>
            <person name="Rejzek M."/>
            <person name="Martin A.C."/>
            <person name="Harkess A."/>
            <person name="Leebens-Mack J."/>
            <person name="Louveau T."/>
            <person name="Stephenson M.J."/>
            <person name="Osbourn A."/>
        </authorList>
    </citation>
    <scope>NUCLEOTIDE SEQUENCE</scope>
    <source>
        <strain evidence="4">S10</strain>
    </source>
</reference>
<keyword evidence="3 4" id="KW-0812">Transmembrane</keyword>
<sequence length="97" mass="10523">MSSTKADVSDKKFPPADIDGELNPGKQKSFEVDPISTKVETTKEIKKEEAEATRKKNEREKKGAMQTLKSAIMVSGIVVALAGAVFAITKKLREKSG</sequence>
<feature type="transmembrane region" description="Helical" evidence="3">
    <location>
        <begin position="70"/>
        <end position="89"/>
    </location>
</feature>